<proteinExistence type="predicted"/>
<name>A0A5E8H7V4_9LEPT</name>
<comment type="caution">
    <text evidence="2">The sequence shown here is derived from an EMBL/GenBank/DDBJ whole genome shotgun (WGS) entry which is preliminary data.</text>
</comment>
<accession>A0A5E8H7V4</accession>
<protein>
    <recommendedName>
        <fullName evidence="4">Lipoprotein</fullName>
    </recommendedName>
</protein>
<sequence length="265" mass="31064">MNNYFTKAFLVLLSIVISQCATQSAIDNPKLNSQDNLNVFNEILFKSKVAELTGTLKENSIVEISEDNPIDSKIYDFYAIHYDEKENRGIWNTSQFDLNEFIFNEKLQYRKELKNSIKYALFIETLNTNNVNEYDFNKEEYNFKTSFANASLGGSFPPRFINNFLENFDSLVKVKIDPKTAKMINATVTENRYSPAKVKENKLLGKLITLYEINIHNKEISENDCLNFMGSKCIKFGRVKKKIKYIDYKLIKYNYIYNNQEFKNY</sequence>
<dbReference type="Proteomes" id="UP000013996">
    <property type="component" value="Unassembled WGS sequence"/>
</dbReference>
<evidence type="ECO:0000313" key="3">
    <source>
        <dbReference type="Proteomes" id="UP000013996"/>
    </source>
</evidence>
<gene>
    <name evidence="2" type="ORF">LEP1GSC202_3517</name>
</gene>
<reference evidence="2 3" key="1">
    <citation type="submission" date="2013-04" db="EMBL/GenBank/DDBJ databases">
        <authorList>
            <person name="Harkins D.M."/>
            <person name="Durkin A.S."/>
            <person name="Brinkac L.M."/>
            <person name="Haft D.H."/>
            <person name="Selengut J.D."/>
            <person name="Sanka R."/>
            <person name="DePew J."/>
            <person name="Purushe J."/>
            <person name="Hartskeerl R.A."/>
            <person name="Ahmed A."/>
            <person name="van der Linden H."/>
            <person name="Goris M.G.A."/>
            <person name="Vinetz J.M."/>
            <person name="Sutton G.G."/>
            <person name="Nierman W.C."/>
            <person name="Fouts D.E."/>
        </authorList>
    </citation>
    <scope>NUCLEOTIDE SEQUENCE [LARGE SCALE GENOMIC DNA]</scope>
    <source>
        <strain evidence="2 3">Sao Paulo</strain>
    </source>
</reference>
<dbReference type="STRING" id="1249483.LEP1GSC202_3517"/>
<feature type="chain" id="PRO_5022903082" description="Lipoprotein" evidence="1">
    <location>
        <begin position="26"/>
        <end position="265"/>
    </location>
</feature>
<evidence type="ECO:0000313" key="2">
    <source>
        <dbReference type="EMBL" id="EOQ87395.1"/>
    </source>
</evidence>
<dbReference type="RefSeq" id="WP_015678923.1">
    <property type="nucleotide sequence ID" value="NZ_AOGX02000037.1"/>
</dbReference>
<evidence type="ECO:0000256" key="1">
    <source>
        <dbReference type="SAM" id="SignalP"/>
    </source>
</evidence>
<feature type="signal peptide" evidence="1">
    <location>
        <begin position="1"/>
        <end position="25"/>
    </location>
</feature>
<keyword evidence="1" id="KW-0732">Signal</keyword>
<organism evidence="2 3">
    <name type="scientific">Leptospira yanagawae serovar Saopaulo str. Sao Paulo = ATCC 700523</name>
    <dbReference type="NCBI Taxonomy" id="1249483"/>
    <lineage>
        <taxon>Bacteria</taxon>
        <taxon>Pseudomonadati</taxon>
        <taxon>Spirochaetota</taxon>
        <taxon>Spirochaetia</taxon>
        <taxon>Leptospirales</taxon>
        <taxon>Leptospiraceae</taxon>
        <taxon>Leptospira</taxon>
    </lineage>
</organism>
<dbReference type="EMBL" id="AOGX02000037">
    <property type="protein sequence ID" value="EOQ87395.1"/>
    <property type="molecule type" value="Genomic_DNA"/>
</dbReference>
<dbReference type="AlphaFoldDB" id="A0A5E8H7V4"/>
<evidence type="ECO:0008006" key="4">
    <source>
        <dbReference type="Google" id="ProtNLM"/>
    </source>
</evidence>